<dbReference type="SMART" id="SM01411">
    <property type="entry name" value="Ephrin_rec_like"/>
    <property type="match status" value="7"/>
</dbReference>
<dbReference type="AlphaFoldDB" id="L1I8T2"/>
<keyword evidence="2" id="KW-0732">Signal</keyword>
<reference evidence="4 6" key="1">
    <citation type="journal article" date="2012" name="Nature">
        <title>Algal genomes reveal evolutionary mosaicism and the fate of nucleomorphs.</title>
        <authorList>
            <consortium name="DOE Joint Genome Institute"/>
            <person name="Curtis B.A."/>
            <person name="Tanifuji G."/>
            <person name="Burki F."/>
            <person name="Gruber A."/>
            <person name="Irimia M."/>
            <person name="Maruyama S."/>
            <person name="Arias M.C."/>
            <person name="Ball S.G."/>
            <person name="Gile G.H."/>
            <person name="Hirakawa Y."/>
            <person name="Hopkins J.F."/>
            <person name="Kuo A."/>
            <person name="Rensing S.A."/>
            <person name="Schmutz J."/>
            <person name="Symeonidi A."/>
            <person name="Elias M."/>
            <person name="Eveleigh R.J."/>
            <person name="Herman E.K."/>
            <person name="Klute M.J."/>
            <person name="Nakayama T."/>
            <person name="Obornik M."/>
            <person name="Reyes-Prieto A."/>
            <person name="Armbrust E.V."/>
            <person name="Aves S.J."/>
            <person name="Beiko R.G."/>
            <person name="Coutinho P."/>
            <person name="Dacks J.B."/>
            <person name="Durnford D.G."/>
            <person name="Fast N.M."/>
            <person name="Green B.R."/>
            <person name="Grisdale C.J."/>
            <person name="Hempel F."/>
            <person name="Henrissat B."/>
            <person name="Hoppner M.P."/>
            <person name="Ishida K."/>
            <person name="Kim E."/>
            <person name="Koreny L."/>
            <person name="Kroth P.G."/>
            <person name="Liu Y."/>
            <person name="Malik S.B."/>
            <person name="Maier U.G."/>
            <person name="McRose D."/>
            <person name="Mock T."/>
            <person name="Neilson J.A."/>
            <person name="Onodera N.T."/>
            <person name="Poole A.M."/>
            <person name="Pritham E.J."/>
            <person name="Richards T.A."/>
            <person name="Rocap G."/>
            <person name="Roy S.W."/>
            <person name="Sarai C."/>
            <person name="Schaack S."/>
            <person name="Shirato S."/>
            <person name="Slamovits C.H."/>
            <person name="Spencer D.F."/>
            <person name="Suzuki S."/>
            <person name="Worden A.Z."/>
            <person name="Zauner S."/>
            <person name="Barry K."/>
            <person name="Bell C."/>
            <person name="Bharti A.K."/>
            <person name="Crow J.A."/>
            <person name="Grimwood J."/>
            <person name="Kramer R."/>
            <person name="Lindquist E."/>
            <person name="Lucas S."/>
            <person name="Salamov A."/>
            <person name="McFadden G.I."/>
            <person name="Lane C.E."/>
            <person name="Keeling P.J."/>
            <person name="Gray M.W."/>
            <person name="Grigoriev I.V."/>
            <person name="Archibald J.M."/>
        </authorList>
    </citation>
    <scope>NUCLEOTIDE SEQUENCE</scope>
    <source>
        <strain evidence="4 6">CCMP2712</strain>
    </source>
</reference>
<feature type="disulfide bond" evidence="1">
    <location>
        <begin position="348"/>
        <end position="361"/>
    </location>
</feature>
<dbReference type="KEGG" id="gtt:GUITHDRAFT_156388"/>
<feature type="disulfide bond" evidence="1">
    <location>
        <begin position="351"/>
        <end position="369"/>
    </location>
</feature>
<feature type="signal peptide" evidence="2">
    <location>
        <begin position="1"/>
        <end position="22"/>
    </location>
</feature>
<dbReference type="GeneID" id="17288986"/>
<evidence type="ECO:0000313" key="6">
    <source>
        <dbReference type="Proteomes" id="UP000011087"/>
    </source>
</evidence>
<feature type="domain" description="TNFR-Cys" evidence="3">
    <location>
        <begin position="133"/>
        <end position="174"/>
    </location>
</feature>
<feature type="disulfide bond" evidence="1">
    <location>
        <begin position="134"/>
        <end position="149"/>
    </location>
</feature>
<feature type="domain" description="TNFR-Cys" evidence="3">
    <location>
        <begin position="509"/>
        <end position="549"/>
    </location>
</feature>
<feature type="non-terminal residue" evidence="4">
    <location>
        <position position="1"/>
    </location>
</feature>
<evidence type="ECO:0000259" key="3">
    <source>
        <dbReference type="PROSITE" id="PS50050"/>
    </source>
</evidence>
<dbReference type="InterPro" id="IPR001368">
    <property type="entry name" value="TNFR/NGFR_Cys_rich_reg"/>
</dbReference>
<dbReference type="RefSeq" id="XP_005819235.1">
    <property type="nucleotide sequence ID" value="XM_005819178.1"/>
</dbReference>
<dbReference type="PANTHER" id="PTHR46967:SF1">
    <property type="entry name" value="KERATIN-ASSOCIATED PROTEIN 16-1-LIKE"/>
    <property type="match status" value="1"/>
</dbReference>
<dbReference type="PANTHER" id="PTHR46967">
    <property type="entry name" value="INSULIN-LIKE GROWTH FACTOR BINDING PROTEIN,N-TERMINAL"/>
    <property type="match status" value="1"/>
</dbReference>
<dbReference type="SMART" id="SM00181">
    <property type="entry name" value="EGF"/>
    <property type="match status" value="5"/>
</dbReference>
<feature type="repeat" description="TNFR-Cys" evidence="1">
    <location>
        <begin position="509"/>
        <end position="549"/>
    </location>
</feature>
<comment type="caution">
    <text evidence="1">Lacks conserved residue(s) required for the propagation of feature annotation.</text>
</comment>
<dbReference type="PaxDb" id="55529-EKX32255"/>
<dbReference type="InterPro" id="IPR009030">
    <property type="entry name" value="Growth_fac_rcpt_cys_sf"/>
</dbReference>
<dbReference type="HOGENOM" id="CLU_315107_0_0_1"/>
<reference evidence="6" key="2">
    <citation type="submission" date="2012-11" db="EMBL/GenBank/DDBJ databases">
        <authorList>
            <person name="Kuo A."/>
            <person name="Curtis B.A."/>
            <person name="Tanifuji G."/>
            <person name="Burki F."/>
            <person name="Gruber A."/>
            <person name="Irimia M."/>
            <person name="Maruyama S."/>
            <person name="Arias M.C."/>
            <person name="Ball S.G."/>
            <person name="Gile G.H."/>
            <person name="Hirakawa Y."/>
            <person name="Hopkins J.F."/>
            <person name="Rensing S.A."/>
            <person name="Schmutz J."/>
            <person name="Symeonidi A."/>
            <person name="Elias M."/>
            <person name="Eveleigh R.J."/>
            <person name="Herman E.K."/>
            <person name="Klute M.J."/>
            <person name="Nakayama T."/>
            <person name="Obornik M."/>
            <person name="Reyes-Prieto A."/>
            <person name="Armbrust E.V."/>
            <person name="Aves S.J."/>
            <person name="Beiko R.G."/>
            <person name="Coutinho P."/>
            <person name="Dacks J.B."/>
            <person name="Durnford D.G."/>
            <person name="Fast N.M."/>
            <person name="Green B.R."/>
            <person name="Grisdale C."/>
            <person name="Hempe F."/>
            <person name="Henrissat B."/>
            <person name="Hoppner M.P."/>
            <person name="Ishida K.-I."/>
            <person name="Kim E."/>
            <person name="Koreny L."/>
            <person name="Kroth P.G."/>
            <person name="Liu Y."/>
            <person name="Malik S.-B."/>
            <person name="Maier U.G."/>
            <person name="McRose D."/>
            <person name="Mock T."/>
            <person name="Neilson J.A."/>
            <person name="Onodera N.T."/>
            <person name="Poole A.M."/>
            <person name="Pritham E.J."/>
            <person name="Richards T.A."/>
            <person name="Rocap G."/>
            <person name="Roy S.W."/>
            <person name="Sarai C."/>
            <person name="Schaack S."/>
            <person name="Shirato S."/>
            <person name="Slamovits C.H."/>
            <person name="Spencer D.F."/>
            <person name="Suzuki S."/>
            <person name="Worden A.Z."/>
            <person name="Zauner S."/>
            <person name="Barry K."/>
            <person name="Bell C."/>
            <person name="Bharti A.K."/>
            <person name="Crow J.A."/>
            <person name="Grimwood J."/>
            <person name="Kramer R."/>
            <person name="Lindquist E."/>
            <person name="Lucas S."/>
            <person name="Salamov A."/>
            <person name="McFadden G.I."/>
            <person name="Lane C.E."/>
            <person name="Keeling P.J."/>
            <person name="Gray M.W."/>
            <person name="Grigoriev I.V."/>
            <person name="Archibald J.M."/>
        </authorList>
    </citation>
    <scope>NUCLEOTIDE SEQUENCE</scope>
    <source>
        <strain evidence="6">CCMP2712</strain>
    </source>
</reference>
<organism evidence="4">
    <name type="scientific">Guillardia theta (strain CCMP2712)</name>
    <name type="common">Cryptophyte</name>
    <dbReference type="NCBI Taxonomy" id="905079"/>
    <lineage>
        <taxon>Eukaryota</taxon>
        <taxon>Cryptophyceae</taxon>
        <taxon>Pyrenomonadales</taxon>
        <taxon>Geminigeraceae</taxon>
        <taxon>Guillardia</taxon>
    </lineage>
</organism>
<dbReference type="STRING" id="905079.L1I8T2"/>
<accession>L1I8T2</accession>
<feature type="disulfide bond" evidence="1">
    <location>
        <begin position="156"/>
        <end position="174"/>
    </location>
</feature>
<feature type="disulfide bond" evidence="1">
    <location>
        <begin position="330"/>
        <end position="345"/>
    </location>
</feature>
<keyword evidence="1" id="KW-1015">Disulfide bond</keyword>
<dbReference type="InterPro" id="IPR000742">
    <property type="entry name" value="EGF"/>
</dbReference>
<keyword evidence="6" id="KW-1185">Reference proteome</keyword>
<dbReference type="EnsemblProtists" id="EKX32255">
    <property type="protein sequence ID" value="EKX32255"/>
    <property type="gene ID" value="GUITHDRAFT_156388"/>
</dbReference>
<dbReference type="Proteomes" id="UP000011087">
    <property type="component" value="Unassembled WGS sequence"/>
</dbReference>
<dbReference type="PROSITE" id="PS00652">
    <property type="entry name" value="TNFR_NGFR_1"/>
    <property type="match status" value="3"/>
</dbReference>
<reference evidence="5" key="3">
    <citation type="submission" date="2016-03" db="UniProtKB">
        <authorList>
            <consortium name="EnsemblProtists"/>
        </authorList>
    </citation>
    <scope>IDENTIFICATION</scope>
</reference>
<evidence type="ECO:0000256" key="1">
    <source>
        <dbReference type="PROSITE-ProRule" id="PRU00206"/>
    </source>
</evidence>
<protein>
    <recommendedName>
        <fullName evidence="3">TNFR-Cys domain-containing protein</fullName>
    </recommendedName>
</protein>
<evidence type="ECO:0000313" key="5">
    <source>
        <dbReference type="EnsemblProtists" id="EKX32255"/>
    </source>
</evidence>
<feature type="domain" description="TNFR-Cys" evidence="3">
    <location>
        <begin position="329"/>
        <end position="369"/>
    </location>
</feature>
<proteinExistence type="predicted"/>
<sequence>MKGGMSSLGAFFLVILLSAVEADMSKMSGQSSPDASSLHLRKNTYSSMSSTTIQNPCDNCDWMCEMGFYLDKGTSPYNWVCKQCPSNSYSNMRGAPNVSSCKCNAGYAGTDGTCDACAAGKYSSVYGLTACLSCTAGTNFSSATGATTCTACNTTCPAGSYKSGDCTASQNLQCATCSSYLTYSTSVSANSGAASSVCVCDAGYYYNSTSSTCIACEAGKYKSDKSNAAMCTECNASTYSMAGQSTCYSCASPSSCNTGYYLDPSACSNSQYTCQQCKGEGGQLSDSPRNSSTDCYCGLGYYYKDATNGCTKCPAGKFGNETKLTQCYDCTEGVNYANVEGLQSCIACTQCSATQQTDQTCTKTTQASCRTCPANSALASGKCTCNDGYAGDASTSTGNCTMCAAGKYSNSSFTTCVDCPTDTWSAQKSGSCSACNQTVSCQSDEIASSTCDQTTGRYCTKTCSDSSKSILNSVCVCKAGYYQNASGDNCVACPAGKYQGSENQTTCHTCDSGKYAAGNGNTMCHSCGSPCGAGKYVITNCSITADINCGTCDAGKTSNSGAMHVSDCYNCSAGYYSNAGGSCMQCAIGKYNPYPGMSDCQSCLAGNWAPPGSTSMAHCTSTRSLTCSNIPEYAVINPDIYSYYETSSSCSMCPTSCPSGNALNGTCAGKGVLGCISCPSSCKLNIYFTATTNKTTPTVFNAAVKGSTSWTVTSTSTEKVLMTPSVNYTFTTFVTTVEVSSGTESAYLSFSKLKDELAKSSVQLLSIDSSIQYKATSTTTPATTAAPAPATTAAPVYVYMRGTAAVTEAQFKANEADFKKAITNAALPVVVSNVVLTILSVTARRASQVEYSAQLQVASASDATSAQNNIKTNIATEIAKYSSLSAYSTSFTFSDTPYTTTPLGAGSQIKPLLFLFSLSWIIAISRSL</sequence>
<dbReference type="OrthoDB" id="4062651at2759"/>
<dbReference type="EMBL" id="JH993202">
    <property type="protein sequence ID" value="EKX32255.1"/>
    <property type="molecule type" value="Genomic_DNA"/>
</dbReference>
<gene>
    <name evidence="4" type="ORF">GUITHDRAFT_156388</name>
</gene>
<dbReference type="Gene3D" id="2.10.50.10">
    <property type="entry name" value="Tumor Necrosis Factor Receptor, subunit A, domain 2"/>
    <property type="match status" value="4"/>
</dbReference>
<feature type="chain" id="PRO_5008769715" description="TNFR-Cys domain-containing protein" evidence="2">
    <location>
        <begin position="23"/>
        <end position="928"/>
    </location>
</feature>
<evidence type="ECO:0000256" key="2">
    <source>
        <dbReference type="SAM" id="SignalP"/>
    </source>
</evidence>
<feature type="repeat" description="TNFR-Cys" evidence="1">
    <location>
        <begin position="133"/>
        <end position="174"/>
    </location>
</feature>
<dbReference type="SMART" id="SM00208">
    <property type="entry name" value="TNFR"/>
    <property type="match status" value="5"/>
</dbReference>
<dbReference type="SUPFAM" id="SSF57184">
    <property type="entry name" value="Growth factor receptor domain"/>
    <property type="match status" value="3"/>
</dbReference>
<name>L1I8T2_GUITC</name>
<feature type="repeat" description="TNFR-Cys" evidence="1">
    <location>
        <begin position="329"/>
        <end position="369"/>
    </location>
</feature>
<dbReference type="OMA" id="ECKCASD"/>
<dbReference type="eggNOG" id="KOG1225">
    <property type="taxonomic scope" value="Eukaryota"/>
</dbReference>
<dbReference type="PROSITE" id="PS50050">
    <property type="entry name" value="TNFR_NGFR_2"/>
    <property type="match status" value="3"/>
</dbReference>
<evidence type="ECO:0000313" key="4">
    <source>
        <dbReference type="EMBL" id="EKX32255.1"/>
    </source>
</evidence>
<feature type="disulfide bond" evidence="1">
    <location>
        <begin position="531"/>
        <end position="549"/>
    </location>
</feature>